<dbReference type="HOGENOM" id="CLU_3005093_0_0_12"/>
<evidence type="ECO:0000313" key="3">
    <source>
        <dbReference type="Proteomes" id="UP000006163"/>
    </source>
</evidence>
<keyword evidence="3" id="KW-1185">Reference proteome</keyword>
<organism evidence="2 3">
    <name type="scientific">Borreliella valaisiana VS116</name>
    <dbReference type="NCBI Taxonomy" id="445987"/>
    <lineage>
        <taxon>Bacteria</taxon>
        <taxon>Pseudomonadati</taxon>
        <taxon>Spirochaetota</taxon>
        <taxon>Spirochaetia</taxon>
        <taxon>Spirochaetales</taxon>
        <taxon>Borreliaceae</taxon>
        <taxon>Borreliella</taxon>
    </lineage>
</organism>
<dbReference type="AlphaFoldDB" id="C0R8N6"/>
<feature type="domain" description="Isochorismatase-like" evidence="1">
    <location>
        <begin position="2"/>
        <end position="34"/>
    </location>
</feature>
<name>C0R8N6_BORVA</name>
<dbReference type="Gene3D" id="3.40.50.850">
    <property type="entry name" value="Isochorismatase-like"/>
    <property type="match status" value="1"/>
</dbReference>
<dbReference type="InterPro" id="IPR036380">
    <property type="entry name" value="Isochorismatase-like_sf"/>
</dbReference>
<accession>C0R8N6</accession>
<gene>
    <name evidence="2" type="ORF">BVAVS116_E0005</name>
</gene>
<evidence type="ECO:0000259" key="1">
    <source>
        <dbReference type="Pfam" id="PF00857"/>
    </source>
</evidence>
<keyword evidence="2" id="KW-0614">Plasmid</keyword>
<dbReference type="Proteomes" id="UP000006163">
    <property type="component" value="Plasmid VS116_lp25"/>
</dbReference>
<geneLocation type="plasmid" evidence="2 3">
    <name>VS116_lp25</name>
</geneLocation>
<protein>
    <submittedName>
        <fullName evidence="2">Pyrazinamidase/nicotinamidase</fullName>
    </submittedName>
</protein>
<dbReference type="SUPFAM" id="SSF52499">
    <property type="entry name" value="Isochorismatase-like hydrolases"/>
    <property type="match status" value="1"/>
</dbReference>
<dbReference type="InterPro" id="IPR000868">
    <property type="entry name" value="Isochorismatase-like_dom"/>
</dbReference>
<dbReference type="EMBL" id="CP001437">
    <property type="protein sequence ID" value="ACN52825.1"/>
    <property type="molecule type" value="Genomic_DNA"/>
</dbReference>
<evidence type="ECO:0000313" key="2">
    <source>
        <dbReference type="EMBL" id="ACN52825.1"/>
    </source>
</evidence>
<proteinExistence type="predicted"/>
<dbReference type="Pfam" id="PF00857">
    <property type="entry name" value="Isochorismatase"/>
    <property type="match status" value="1"/>
</dbReference>
<reference evidence="2 3" key="1">
    <citation type="journal article" date="2012" name="J. Bacteriol.">
        <title>Whole-Genome Sequences of Borrelia bissettii, Borrelia valaisiana, and Borrelia spielmanii.</title>
        <authorList>
            <person name="Schutzer S.E."/>
            <person name="Fraser-Liggett C.M."/>
            <person name="Qiu W.G."/>
            <person name="Kraiczy P."/>
            <person name="Mongodin E.F."/>
            <person name="Dunn J.J."/>
            <person name="Luft B.J."/>
            <person name="Casjens S.R."/>
        </authorList>
    </citation>
    <scope>NUCLEOTIDE SEQUENCE [LARGE SCALE GENOMIC DNA]</scope>
    <source>
        <strain evidence="2 3">VS116</strain>
        <plasmid evidence="2">VS116_lp25</plasmid>
    </source>
</reference>
<sequence>MALDFCVKETIFDAINLGFQVCLILDATKSITTTPELIIQELKKLNVLTCFSKDIF</sequence>